<evidence type="ECO:0008006" key="2">
    <source>
        <dbReference type="Google" id="ProtNLM"/>
    </source>
</evidence>
<organism evidence="1">
    <name type="scientific">hydrothermal vent metagenome</name>
    <dbReference type="NCBI Taxonomy" id="652676"/>
    <lineage>
        <taxon>unclassified sequences</taxon>
        <taxon>metagenomes</taxon>
        <taxon>ecological metagenomes</taxon>
    </lineage>
</organism>
<protein>
    <recommendedName>
        <fullName evidence="2">Lipoprotein</fullName>
    </recommendedName>
</protein>
<reference evidence="1" key="1">
    <citation type="submission" date="2018-06" db="EMBL/GenBank/DDBJ databases">
        <authorList>
            <person name="Zhirakovskaya E."/>
        </authorList>
    </citation>
    <scope>NUCLEOTIDE SEQUENCE</scope>
</reference>
<proteinExistence type="predicted"/>
<dbReference type="PROSITE" id="PS51257">
    <property type="entry name" value="PROKAR_LIPOPROTEIN"/>
    <property type="match status" value="1"/>
</dbReference>
<gene>
    <name evidence="1" type="ORF">MNBD_GAMMA23-2336</name>
</gene>
<accession>A0A3B1APM8</accession>
<dbReference type="EMBL" id="UOFT01000039">
    <property type="protein sequence ID" value="VAW94636.1"/>
    <property type="molecule type" value="Genomic_DNA"/>
</dbReference>
<sequence length="357" mass="40908">MKILIFIALVAIQLGLSSCAYIYSKSDNVAARVETLVSKEKYGLALDTLEFIQPDHFNYAFLMAEKKRIQTLANRFEEKLLTQASTQEQNKHWAEAMKTYDTALGKLPKSKKLQEARKQFVIKRDKYLSQLQNKLLVSKAKTLSKKTATTKEIAQVNPDDNKAKKVLRSHIREIELTTEKLMTCAEDGIKNKDIQLAEECLTLAGNLSATKETTKKIATLHKNLNKVRKKRTKSNKKSIQTISKQLTHVKTNAQLIRYRKEILALYHQDKSNKKIIRLKKQLDIHIYNALKTGIKQGQNLYSQGRIQPALNLWNELQQLAPSNQKLNDYIHRAKRVLKKLHSLSNNPNNIPLPKATN</sequence>
<name>A0A3B1APM8_9ZZZZ</name>
<evidence type="ECO:0000313" key="1">
    <source>
        <dbReference type="EMBL" id="VAW94636.1"/>
    </source>
</evidence>
<dbReference type="AlphaFoldDB" id="A0A3B1APM8"/>